<comment type="similarity">
    <text evidence="3">Belongs to the protein kinase superfamily. Ser/Thr protein kinase family. CDPK subfamily.</text>
</comment>
<feature type="region of interest" description="Disordered" evidence="4">
    <location>
        <begin position="2096"/>
        <end position="2130"/>
    </location>
</feature>
<proteinExistence type="inferred from homology"/>
<dbReference type="PANTHER" id="PTHR16083">
    <property type="entry name" value="LEUCINE RICH REPEAT CONTAINING PROTEIN"/>
    <property type="match status" value="1"/>
</dbReference>
<name>A0A8J2S4V4_9STRA</name>
<feature type="domain" description="EF-hand" evidence="6">
    <location>
        <begin position="1399"/>
        <end position="1434"/>
    </location>
</feature>
<dbReference type="SUPFAM" id="SSF52047">
    <property type="entry name" value="RNI-like"/>
    <property type="match status" value="2"/>
</dbReference>
<keyword evidence="2" id="KW-0106">Calcium</keyword>
<dbReference type="InterPro" id="IPR055414">
    <property type="entry name" value="LRR_R13L4/SHOC2-like"/>
</dbReference>
<evidence type="ECO:0000256" key="1">
    <source>
        <dbReference type="ARBA" id="ARBA00022737"/>
    </source>
</evidence>
<keyword evidence="8" id="KW-1185">Reference proteome</keyword>
<dbReference type="InterPro" id="IPR018247">
    <property type="entry name" value="EF_Hand_1_Ca_BS"/>
</dbReference>
<dbReference type="SUPFAM" id="SSF52058">
    <property type="entry name" value="L domain-like"/>
    <property type="match status" value="2"/>
</dbReference>
<dbReference type="GO" id="GO:0005524">
    <property type="term" value="F:ATP binding"/>
    <property type="evidence" value="ECO:0007669"/>
    <property type="project" value="InterPro"/>
</dbReference>
<evidence type="ECO:0000256" key="2">
    <source>
        <dbReference type="ARBA" id="ARBA00022837"/>
    </source>
</evidence>
<dbReference type="SUPFAM" id="SSF56112">
    <property type="entry name" value="Protein kinase-like (PK-like)"/>
    <property type="match status" value="1"/>
</dbReference>
<evidence type="ECO:0000259" key="5">
    <source>
        <dbReference type="PROSITE" id="PS50011"/>
    </source>
</evidence>
<dbReference type="Gene3D" id="1.10.238.10">
    <property type="entry name" value="EF-hand"/>
    <property type="match status" value="1"/>
</dbReference>
<dbReference type="PANTHER" id="PTHR16083:SF25">
    <property type="entry name" value="C-JID DOMAIN-CONTAINING PROTEIN"/>
    <property type="match status" value="1"/>
</dbReference>
<dbReference type="Pfam" id="PF00069">
    <property type="entry name" value="Pkinase"/>
    <property type="match status" value="1"/>
</dbReference>
<dbReference type="Gene3D" id="3.80.10.10">
    <property type="entry name" value="Ribonuclease Inhibitor"/>
    <property type="match status" value="5"/>
</dbReference>
<dbReference type="SMART" id="SM00054">
    <property type="entry name" value="EFh"/>
    <property type="match status" value="1"/>
</dbReference>
<evidence type="ECO:0000256" key="4">
    <source>
        <dbReference type="SAM" id="MobiDB-lite"/>
    </source>
</evidence>
<dbReference type="OrthoDB" id="193242at2759"/>
<dbReference type="GO" id="GO:0005509">
    <property type="term" value="F:calcium ion binding"/>
    <property type="evidence" value="ECO:0007669"/>
    <property type="project" value="InterPro"/>
</dbReference>
<dbReference type="GO" id="GO:0004672">
    <property type="term" value="F:protein kinase activity"/>
    <property type="evidence" value="ECO:0007669"/>
    <property type="project" value="InterPro"/>
</dbReference>
<evidence type="ECO:0000313" key="7">
    <source>
        <dbReference type="EMBL" id="CAH0364743.1"/>
    </source>
</evidence>
<feature type="compositionally biased region" description="Low complexity" evidence="4">
    <location>
        <begin position="2097"/>
        <end position="2130"/>
    </location>
</feature>
<dbReference type="InterPro" id="IPR032675">
    <property type="entry name" value="LRR_dom_sf"/>
</dbReference>
<dbReference type="PROSITE" id="PS50011">
    <property type="entry name" value="PROTEIN_KINASE_DOM"/>
    <property type="match status" value="1"/>
</dbReference>
<dbReference type="Pfam" id="PF23598">
    <property type="entry name" value="LRR_14"/>
    <property type="match status" value="2"/>
</dbReference>
<evidence type="ECO:0000259" key="6">
    <source>
        <dbReference type="PROSITE" id="PS50222"/>
    </source>
</evidence>
<dbReference type="InterPro" id="IPR011992">
    <property type="entry name" value="EF-hand-dom_pair"/>
</dbReference>
<comment type="caution">
    <text evidence="7">The sequence shown here is derived from an EMBL/GenBank/DDBJ whole genome shotgun (WGS) entry which is preliminary data.</text>
</comment>
<dbReference type="InterPro" id="IPR002048">
    <property type="entry name" value="EF_hand_dom"/>
</dbReference>
<evidence type="ECO:0008006" key="9">
    <source>
        <dbReference type="Google" id="ProtNLM"/>
    </source>
</evidence>
<dbReference type="PROSITE" id="PS50222">
    <property type="entry name" value="EF_HAND_2"/>
    <property type="match status" value="1"/>
</dbReference>
<dbReference type="SUPFAM" id="SSF47473">
    <property type="entry name" value="EF-hand"/>
    <property type="match status" value="1"/>
</dbReference>
<accession>A0A8J2S4V4</accession>
<dbReference type="PROSITE" id="PS00018">
    <property type="entry name" value="EF_HAND_1"/>
    <property type="match status" value="1"/>
</dbReference>
<gene>
    <name evidence="7" type="ORF">PECAL_1P11220</name>
</gene>
<sequence>MQGCLEEDFAALRKLRDESECDELKQAWSSEDPREWRFEYEGKQQPCVTVADGRVTVLTVKSADLTALPNSISDLGALQVLNLWFCSGLKALPATISGLGSLKDLTLWGCGSVVELPDAVGDLRKLTELNVQECGELAALPDTIGELGELTTLNLVGCSNLEKLPDAIDGREGLTVQLPIQLMTDSPLLEDFAVLRKLRDESECDELKAVWTGEDPRTWMCDFGGEQGQCIGVENDRVSVLALSCSSLVSLPDAIGELGALTELGLFECSSLAALPDAIGELKALTQLNLNGCSSLEKLPDAVAAREGLNVTLPFHLMILDLPASLREDFVTLRKLRDDDVSGALKEFFGDGDDPREWEDGDGDEIVTVEDGRVTKLVLYKCTKISALPAAIGKLGALTELTLCGCSNLAELPAAIGELKALTILNLIGCSSLVALPDAIGKLAALTMLELRDCSSLTYPPKEMHGNVHKTVGFCCLKILEDGKVSVADVKKSIVNHVITRGDLGRIDSLASKDSAFAEMTKSVRADFAALRKLRDDDASGALRKFFGDDEDPRGWKRGNAVTVSVDGVTELSLIGCSSLTALPAAIGELKALTRLDLRGCSSLAELPAAIVGRERLTVMLPTQLIPGSLDEDFAALRKLRDESECDVLKEAWTDDDPRNWKCDFEGDQQPCVQVAGDRVRGLQLSFSSLAVLPDAIGELGALTYLNLVNCSSLAALPAAIGELGALTELRLLECTSLAVLPDAIGELGALTELVLYNCSSLTTLPAVIGELGALTTLVLYGCSSLEKLPTAIDGLKGLTLELPAQLVTGPLAEDFAALRKLRDDDDTSGAIKESVGEDEDPRMWREGRSVTVADGRVTMLVLYECTKLTALPATIGELKALATLKLGKCSSLAVLPDTIGELGALTKLHLYKCTSLAALPDAIGELKALKSLELFTCSSLVALPESIGGLDALTELDLQGCSSLVALPDAIGELGALTKLDLRGCSNLAALPDAIGELGALTGLNLSGCSSLVALPDSIGKLGALTMLNLNGCSSLTYPPKEMHGNVHKTVGFCCLKLLEDGKVSVADVKKSILNHVVSGGTAERIDALASKDSAFADITESARADFATLRKLRDDDASGALKRYFGDGEDPREWTRVTVTDGRVPKLDLSYCRSLAKLPAAIGGLGMLAFLNLQHCSSLAELPDAIGELKALTELNLTGCESLAALPAAIGELKALRRLDLTGCESLAALPAAIGELKALRRLDLNKCSSLSALPESMAGLDALTKLNLSGCSKLTFPTPHTHGDGAERIKRLLANTTSFLDEGLRAADADDDAKADFLEIVHCAPFADRLEEAVRKDPALADLTNDKGQRAIDLACLECRSAMQKALFFLGRYDVDKGPPEHRSATSLVVRAVDHEAADDYGKLFDEFDKDGSGTLDSNELGALATKLGTNVEILKLEDGQSYTRKAFVAKCQRLFGKERKVVLKIFQVEEQWRNEKRGRDDQQLDARYVVQTIPAPTDDEFAKALGETNLFGEGVGSRAIVMDAANRNLFQIYQSERPDLNKVRMLMQQVMECVQHLHEKRLVHGDIKMLNVVRLSLDNRLRLIDLDAAAKVSRHDGDYVCAKFSSAILPPECFAKLNADQVTKFEAYFEGVDTELREKVAPKTKHGASYVVKTFSLTDDGAPKIDGLPYELVEASVAVDYWSLGALLFQLVAGEPLVPSNRDDDCVNAKSMAILASWNDHAAKKNLAVIKDAAARDLASKLLVRDPDERAEFSIADTLAAHPFFKPPKPGDVATQEKLDKIIEQQEKDSKKLDAILSLSEKHRDELRQTRSTLMRAIYEATEVSTPTAFVVLKERLPAGEASVELTLNDDGTGFVVEGEAVDEAKDRYEESKTWLNLCARFGRGVAKCSPSAIAEAVAGACEELVVGEEMWLYLIDELTGKPVVPEGESIYPIRITKPAEVVSKLLPAMQVGLHAASLVNGVAGVVRLFGYPCPKVPEAWREGAQNSVEVLKQESSVEAFGAVHEKVQDGGEETETVRGAALRELEAFYAKYDPDREYAGLRRIGDPSDGTAVWTLLTDPEEVKAAIEKRAAQRRAEARRHDERFQELMDNAEAGAPAAATTPAMPIAAAGGGPSAARALASPRR</sequence>
<dbReference type="EMBL" id="CAKKNE010000001">
    <property type="protein sequence ID" value="CAH0364743.1"/>
    <property type="molecule type" value="Genomic_DNA"/>
</dbReference>
<dbReference type="Gene3D" id="1.10.510.10">
    <property type="entry name" value="Transferase(Phosphotransferase) domain 1"/>
    <property type="match status" value="1"/>
</dbReference>
<dbReference type="InterPro" id="IPR000719">
    <property type="entry name" value="Prot_kinase_dom"/>
</dbReference>
<dbReference type="InterPro" id="IPR011009">
    <property type="entry name" value="Kinase-like_dom_sf"/>
</dbReference>
<dbReference type="SMART" id="SM00220">
    <property type="entry name" value="S_TKc"/>
    <property type="match status" value="1"/>
</dbReference>
<dbReference type="Proteomes" id="UP000789595">
    <property type="component" value="Unassembled WGS sequence"/>
</dbReference>
<keyword evidence="1" id="KW-0677">Repeat</keyword>
<protein>
    <recommendedName>
        <fullName evidence="9">Calmodulin</fullName>
    </recommendedName>
</protein>
<feature type="domain" description="Protein kinase" evidence="5">
    <location>
        <begin position="1408"/>
        <end position="1769"/>
    </location>
</feature>
<reference evidence="7" key="1">
    <citation type="submission" date="2021-11" db="EMBL/GenBank/DDBJ databases">
        <authorList>
            <consortium name="Genoscope - CEA"/>
            <person name="William W."/>
        </authorList>
    </citation>
    <scope>NUCLEOTIDE SEQUENCE</scope>
</reference>
<evidence type="ECO:0000256" key="3">
    <source>
        <dbReference type="ARBA" id="ARBA00024334"/>
    </source>
</evidence>
<evidence type="ECO:0000313" key="8">
    <source>
        <dbReference type="Proteomes" id="UP000789595"/>
    </source>
</evidence>
<organism evidence="7 8">
    <name type="scientific">Pelagomonas calceolata</name>
    <dbReference type="NCBI Taxonomy" id="35677"/>
    <lineage>
        <taxon>Eukaryota</taxon>
        <taxon>Sar</taxon>
        <taxon>Stramenopiles</taxon>
        <taxon>Ochrophyta</taxon>
        <taxon>Pelagophyceae</taxon>
        <taxon>Pelagomonadales</taxon>
        <taxon>Pelagomonadaceae</taxon>
        <taxon>Pelagomonas</taxon>
    </lineage>
</organism>